<evidence type="ECO:0000256" key="2">
    <source>
        <dbReference type="SAM" id="Phobius"/>
    </source>
</evidence>
<sequence>MTDFESRLAQLSDHPNFKWSDNSSRKGRESGSGGGMDDLTRRVGVLETKMDKVQETLGSIQVTLARIEASMATKDELHALAMHVAVLDERTNKLATTKGVAVMVSVAVAILTAAARWHDLVAHFTSH</sequence>
<comment type="caution">
    <text evidence="3">The sequence shown here is derived from an EMBL/GenBank/DDBJ whole genome shotgun (WGS) entry which is preliminary data.</text>
</comment>
<dbReference type="EMBL" id="JAGRQH010000005">
    <property type="protein sequence ID" value="MBR0560074.1"/>
    <property type="molecule type" value="Genomic_DNA"/>
</dbReference>
<reference evidence="3 4" key="1">
    <citation type="submission" date="2021-04" db="EMBL/GenBank/DDBJ databases">
        <title>The complete genome sequence of Neokomagataea sp. TBRC 2177.</title>
        <authorList>
            <person name="Charoenyingcharoen P."/>
            <person name="Yukphan P."/>
        </authorList>
    </citation>
    <scope>NUCLEOTIDE SEQUENCE [LARGE SCALE GENOMIC DNA]</scope>
    <source>
        <strain evidence="3 4">TBRC 2177</strain>
    </source>
</reference>
<evidence type="ECO:0000256" key="1">
    <source>
        <dbReference type="SAM" id="MobiDB-lite"/>
    </source>
</evidence>
<evidence type="ECO:0008006" key="5">
    <source>
        <dbReference type="Google" id="ProtNLM"/>
    </source>
</evidence>
<name>A0ABS5E865_9PROT</name>
<organism evidence="3 4">
    <name type="scientific">Neokomagataea anthophila</name>
    <dbReference type="NCBI Taxonomy" id="2826925"/>
    <lineage>
        <taxon>Bacteria</taxon>
        <taxon>Pseudomonadati</taxon>
        <taxon>Pseudomonadota</taxon>
        <taxon>Alphaproteobacteria</taxon>
        <taxon>Acetobacterales</taxon>
        <taxon>Acetobacteraceae</taxon>
        <taxon>Neokomagataea</taxon>
    </lineage>
</organism>
<keyword evidence="2" id="KW-0812">Transmembrane</keyword>
<keyword evidence="2" id="KW-1133">Transmembrane helix</keyword>
<dbReference type="Proteomes" id="UP000677812">
    <property type="component" value="Unassembled WGS sequence"/>
</dbReference>
<gene>
    <name evidence="3" type="ORF">KB213_08410</name>
</gene>
<proteinExistence type="predicted"/>
<feature type="region of interest" description="Disordered" evidence="1">
    <location>
        <begin position="15"/>
        <end position="40"/>
    </location>
</feature>
<keyword evidence="4" id="KW-1185">Reference proteome</keyword>
<protein>
    <recommendedName>
        <fullName evidence="5">DUF1515 domain-containing protein</fullName>
    </recommendedName>
</protein>
<evidence type="ECO:0000313" key="3">
    <source>
        <dbReference type="EMBL" id="MBR0560074.1"/>
    </source>
</evidence>
<dbReference type="RefSeq" id="WP_211682157.1">
    <property type="nucleotide sequence ID" value="NZ_JAGRQH010000005.1"/>
</dbReference>
<keyword evidence="2" id="KW-0472">Membrane</keyword>
<accession>A0ABS5E865</accession>
<feature type="transmembrane region" description="Helical" evidence="2">
    <location>
        <begin position="100"/>
        <end position="118"/>
    </location>
</feature>
<evidence type="ECO:0000313" key="4">
    <source>
        <dbReference type="Proteomes" id="UP000677812"/>
    </source>
</evidence>